<comment type="caution">
    <text evidence="11">The sequence shown here is derived from an EMBL/GenBank/DDBJ whole genome shotgun (WGS) entry which is preliminary data.</text>
</comment>
<evidence type="ECO:0000256" key="3">
    <source>
        <dbReference type="ARBA" id="ARBA00022676"/>
    </source>
</evidence>
<dbReference type="Gene3D" id="2.40.440.10">
    <property type="entry name" value="L,D-transpeptidase catalytic domain-like"/>
    <property type="match status" value="1"/>
</dbReference>
<feature type="domain" description="L,D-TPase catalytic" evidence="10">
    <location>
        <begin position="4"/>
        <end position="160"/>
    </location>
</feature>
<name>A0ABQ1PVK3_9GAMM</name>
<keyword evidence="5" id="KW-0378">Hydrolase</keyword>
<keyword evidence="3" id="KW-0328">Glycosyltransferase</keyword>
<dbReference type="RefSeq" id="WP_150276756.1">
    <property type="nucleotide sequence ID" value="NZ_BMFF01000004.1"/>
</dbReference>
<accession>A0ABQ1PVK3</accession>
<comment type="similarity">
    <text evidence="2">Belongs to the YkuD family.</text>
</comment>
<dbReference type="CDD" id="cd16913">
    <property type="entry name" value="YkuD_like"/>
    <property type="match status" value="1"/>
</dbReference>
<evidence type="ECO:0000256" key="1">
    <source>
        <dbReference type="ARBA" id="ARBA00004752"/>
    </source>
</evidence>
<gene>
    <name evidence="11" type="ORF">GCM10007418_24250</name>
</gene>
<proteinExistence type="inferred from homology"/>
<feature type="active site" description="Nucleophile" evidence="9">
    <location>
        <position position="136"/>
    </location>
</feature>
<evidence type="ECO:0000256" key="8">
    <source>
        <dbReference type="ARBA" id="ARBA00023316"/>
    </source>
</evidence>
<dbReference type="PROSITE" id="PS52029">
    <property type="entry name" value="LD_TPASE"/>
    <property type="match status" value="1"/>
</dbReference>
<dbReference type="InterPro" id="IPR038063">
    <property type="entry name" value="Transpep_catalytic_dom"/>
</dbReference>
<evidence type="ECO:0000313" key="12">
    <source>
        <dbReference type="Proteomes" id="UP000638188"/>
    </source>
</evidence>
<keyword evidence="8 9" id="KW-0961">Cell wall biogenesis/degradation</keyword>
<evidence type="ECO:0000256" key="5">
    <source>
        <dbReference type="ARBA" id="ARBA00022801"/>
    </source>
</evidence>
<evidence type="ECO:0000256" key="9">
    <source>
        <dbReference type="PROSITE-ProRule" id="PRU01373"/>
    </source>
</evidence>
<comment type="pathway">
    <text evidence="1 9">Cell wall biogenesis; peptidoglycan biosynthesis.</text>
</comment>
<keyword evidence="6 9" id="KW-0133">Cell shape</keyword>
<feature type="active site" description="Proton donor/acceptor" evidence="9">
    <location>
        <position position="120"/>
    </location>
</feature>
<dbReference type="InterPro" id="IPR050979">
    <property type="entry name" value="LD-transpeptidase"/>
</dbReference>
<evidence type="ECO:0000256" key="4">
    <source>
        <dbReference type="ARBA" id="ARBA00022679"/>
    </source>
</evidence>
<protein>
    <submittedName>
        <fullName evidence="11">Peptidase</fullName>
    </submittedName>
</protein>
<dbReference type="EMBL" id="BMFF01000004">
    <property type="protein sequence ID" value="GGD04340.1"/>
    <property type="molecule type" value="Genomic_DNA"/>
</dbReference>
<dbReference type="Pfam" id="PF03734">
    <property type="entry name" value="YkuD"/>
    <property type="match status" value="1"/>
</dbReference>
<dbReference type="PANTHER" id="PTHR30582:SF24">
    <property type="entry name" value="L,D-TRANSPEPTIDASE ERFK_SRFK-RELATED"/>
    <property type="match status" value="1"/>
</dbReference>
<evidence type="ECO:0000256" key="2">
    <source>
        <dbReference type="ARBA" id="ARBA00005992"/>
    </source>
</evidence>
<organism evidence="11 12">
    <name type="scientific">Halopseudomonas salina</name>
    <dbReference type="NCBI Taxonomy" id="1323744"/>
    <lineage>
        <taxon>Bacteria</taxon>
        <taxon>Pseudomonadati</taxon>
        <taxon>Pseudomonadota</taxon>
        <taxon>Gammaproteobacteria</taxon>
        <taxon>Pseudomonadales</taxon>
        <taxon>Pseudomonadaceae</taxon>
        <taxon>Halopseudomonas</taxon>
    </lineage>
</organism>
<evidence type="ECO:0000313" key="11">
    <source>
        <dbReference type="EMBL" id="GGD04340.1"/>
    </source>
</evidence>
<evidence type="ECO:0000256" key="7">
    <source>
        <dbReference type="ARBA" id="ARBA00022984"/>
    </source>
</evidence>
<evidence type="ECO:0000256" key="6">
    <source>
        <dbReference type="ARBA" id="ARBA00022960"/>
    </source>
</evidence>
<keyword evidence="4" id="KW-0808">Transferase</keyword>
<reference evidence="12" key="1">
    <citation type="journal article" date="2019" name="Int. J. Syst. Evol. Microbiol.">
        <title>The Global Catalogue of Microorganisms (GCM) 10K type strain sequencing project: providing services to taxonomists for standard genome sequencing and annotation.</title>
        <authorList>
            <consortium name="The Broad Institute Genomics Platform"/>
            <consortium name="The Broad Institute Genome Sequencing Center for Infectious Disease"/>
            <person name="Wu L."/>
            <person name="Ma J."/>
        </authorList>
    </citation>
    <scope>NUCLEOTIDE SEQUENCE [LARGE SCALE GENOMIC DNA]</scope>
    <source>
        <strain evidence="12">CGMCC 1.12482</strain>
    </source>
</reference>
<keyword evidence="12" id="KW-1185">Reference proteome</keyword>
<dbReference type="Proteomes" id="UP000638188">
    <property type="component" value="Unassembled WGS sequence"/>
</dbReference>
<dbReference type="SUPFAM" id="SSF141523">
    <property type="entry name" value="L,D-transpeptidase catalytic domain-like"/>
    <property type="match status" value="1"/>
</dbReference>
<keyword evidence="7 9" id="KW-0573">Peptidoglycan synthesis</keyword>
<evidence type="ECO:0000259" key="10">
    <source>
        <dbReference type="PROSITE" id="PS52029"/>
    </source>
</evidence>
<dbReference type="InterPro" id="IPR005490">
    <property type="entry name" value="LD_TPept_cat_dom"/>
</dbReference>
<sequence length="172" mass="19016">MSLDLILVSLASQRLIGLSGGMQVCDYPVSTALKGAGEQDGSGCTPRGVHRVRARIGEGQPLASVYIGRRPTGEIWSHELARQHPQRDWILTRILWLCGEESGFNRGGRQDSQRRYIYLHGTPDDQPMGVALSHGCVRLRNSDMLVLFDLTPVGCRVEIHEQALDLLMPAKT</sequence>
<dbReference type="PANTHER" id="PTHR30582">
    <property type="entry name" value="L,D-TRANSPEPTIDASE"/>
    <property type="match status" value="1"/>
</dbReference>